<accession>A0A8J8GKW5</accession>
<evidence type="ECO:0000313" key="4">
    <source>
        <dbReference type="Proteomes" id="UP000728647"/>
    </source>
</evidence>
<evidence type="ECO:0000313" key="3">
    <source>
        <dbReference type="EMBL" id="NUC72745.1"/>
    </source>
</evidence>
<feature type="compositionally biased region" description="Basic and acidic residues" evidence="1">
    <location>
        <begin position="63"/>
        <end position="75"/>
    </location>
</feature>
<dbReference type="EMBL" id="JABUQZ010000001">
    <property type="protein sequence ID" value="NUC72745.1"/>
    <property type="molecule type" value="Genomic_DNA"/>
</dbReference>
<gene>
    <name evidence="2" type="ORF">HT576_10870</name>
    <name evidence="3" type="ORF">HTZ84_10560</name>
</gene>
<evidence type="ECO:0000313" key="5">
    <source>
        <dbReference type="Proteomes" id="UP001016761"/>
    </source>
</evidence>
<evidence type="ECO:0000313" key="2">
    <source>
        <dbReference type="EMBL" id="NUB91516.1"/>
    </source>
</evidence>
<protein>
    <submittedName>
        <fullName evidence="2">Uncharacterized protein</fullName>
    </submittedName>
</protein>
<evidence type="ECO:0000256" key="1">
    <source>
        <dbReference type="SAM" id="MobiDB-lite"/>
    </source>
</evidence>
<reference evidence="2 5" key="1">
    <citation type="submission" date="2020-06" db="EMBL/GenBank/DDBJ databases">
        <title>Haloterrigena sp. nov., an extremely halophilic archaeon isolated from a saline sediment.</title>
        <authorList>
            <person name="Liu B.-B."/>
        </authorList>
    </citation>
    <scope>NUCLEOTIDE SEQUENCE</scope>
    <source>
        <strain evidence="2">SYSU A121-1</strain>
        <strain evidence="3 5">SYSU A558-1</strain>
    </source>
</reference>
<dbReference type="Proteomes" id="UP000728647">
    <property type="component" value="Unassembled WGS sequence"/>
</dbReference>
<feature type="compositionally biased region" description="Basic and acidic residues" evidence="1">
    <location>
        <begin position="33"/>
        <end position="53"/>
    </location>
</feature>
<feature type="region of interest" description="Disordered" evidence="1">
    <location>
        <begin position="27"/>
        <end position="75"/>
    </location>
</feature>
<dbReference type="AlphaFoldDB" id="A0A8J8GKW5"/>
<keyword evidence="5" id="KW-1185">Reference proteome</keyword>
<name>A0A8J8GKW5_9EURY</name>
<sequence>MGATAPCPNCDETDVWLEERARHIQYGSNPCDHTWKQEKATEDGTETHDERNAKPVVSVRGVRSLDDSAARRTAV</sequence>
<proteinExistence type="predicted"/>
<organism evidence="2 4">
    <name type="scientific">Haloterrigena gelatinilytica</name>
    <dbReference type="NCBI Taxonomy" id="2741724"/>
    <lineage>
        <taxon>Archaea</taxon>
        <taxon>Methanobacteriati</taxon>
        <taxon>Methanobacteriota</taxon>
        <taxon>Stenosarchaea group</taxon>
        <taxon>Halobacteria</taxon>
        <taxon>Halobacteriales</taxon>
        <taxon>Natrialbaceae</taxon>
        <taxon>Haloterrigena</taxon>
    </lineage>
</organism>
<dbReference type="EMBL" id="JABURA010000001">
    <property type="protein sequence ID" value="NUB91516.1"/>
    <property type="molecule type" value="Genomic_DNA"/>
</dbReference>
<dbReference type="RefSeq" id="WP_174678791.1">
    <property type="nucleotide sequence ID" value="NZ_JABUQZ010000001.1"/>
</dbReference>
<dbReference type="Proteomes" id="UP001016761">
    <property type="component" value="Unassembled WGS sequence"/>
</dbReference>
<comment type="caution">
    <text evidence="2">The sequence shown here is derived from an EMBL/GenBank/DDBJ whole genome shotgun (WGS) entry which is preliminary data.</text>
</comment>